<dbReference type="AlphaFoldDB" id="A0ABD1YK64"/>
<organism evidence="2 3">
    <name type="scientific">Riccia fluitans</name>
    <dbReference type="NCBI Taxonomy" id="41844"/>
    <lineage>
        <taxon>Eukaryota</taxon>
        <taxon>Viridiplantae</taxon>
        <taxon>Streptophyta</taxon>
        <taxon>Embryophyta</taxon>
        <taxon>Marchantiophyta</taxon>
        <taxon>Marchantiopsida</taxon>
        <taxon>Marchantiidae</taxon>
        <taxon>Marchantiales</taxon>
        <taxon>Ricciaceae</taxon>
        <taxon>Riccia</taxon>
    </lineage>
</organism>
<dbReference type="EMBL" id="JBHFFA010000004">
    <property type="protein sequence ID" value="KAL2630009.1"/>
    <property type="molecule type" value="Genomic_DNA"/>
</dbReference>
<reference evidence="2 3" key="1">
    <citation type="submission" date="2024-09" db="EMBL/GenBank/DDBJ databases">
        <title>Chromosome-scale assembly of Riccia fluitans.</title>
        <authorList>
            <person name="Paukszto L."/>
            <person name="Sawicki J."/>
            <person name="Karawczyk K."/>
            <person name="Piernik-Szablinska J."/>
            <person name="Szczecinska M."/>
            <person name="Mazdziarz M."/>
        </authorList>
    </citation>
    <scope>NUCLEOTIDE SEQUENCE [LARGE SCALE GENOMIC DNA]</scope>
    <source>
        <strain evidence="2">Rf_01</strain>
        <tissue evidence="2">Aerial parts of the thallus</tissue>
    </source>
</reference>
<evidence type="ECO:0000313" key="2">
    <source>
        <dbReference type="EMBL" id="KAL2630009.1"/>
    </source>
</evidence>
<proteinExistence type="predicted"/>
<dbReference type="Proteomes" id="UP001605036">
    <property type="component" value="Unassembled WGS sequence"/>
</dbReference>
<evidence type="ECO:0000256" key="1">
    <source>
        <dbReference type="SAM" id="MobiDB-lite"/>
    </source>
</evidence>
<sequence>MRPISLIERLRWLQSPAQGTVAIDWVCRIRERPDSGEVWGREPPGGEEAATGGIDQPNAAPTSACVVLLAHPFLRPKIGEKETKRRKHEAREGGEGEEIINRVVVAEPGQEQEAEEVLIVPKVRAARVGDDQKY</sequence>
<gene>
    <name evidence="2" type="ORF">R1flu_014695</name>
</gene>
<accession>A0ABD1YK64</accession>
<evidence type="ECO:0000313" key="3">
    <source>
        <dbReference type="Proteomes" id="UP001605036"/>
    </source>
</evidence>
<protein>
    <submittedName>
        <fullName evidence="2">Uncharacterized protein</fullName>
    </submittedName>
</protein>
<keyword evidence="3" id="KW-1185">Reference proteome</keyword>
<name>A0ABD1YK64_9MARC</name>
<comment type="caution">
    <text evidence="2">The sequence shown here is derived from an EMBL/GenBank/DDBJ whole genome shotgun (WGS) entry which is preliminary data.</text>
</comment>
<feature type="region of interest" description="Disordered" evidence="1">
    <location>
        <begin position="35"/>
        <end position="57"/>
    </location>
</feature>